<reference evidence="3 4" key="1">
    <citation type="submission" date="2016-11" db="EMBL/GenBank/DDBJ databases">
        <authorList>
            <person name="Jaros S."/>
            <person name="Januszkiewicz K."/>
            <person name="Wedrychowicz H."/>
        </authorList>
    </citation>
    <scope>NUCLEOTIDE SEQUENCE [LARGE SCALE GENOMIC DNA]</scope>
    <source>
        <strain evidence="3 4">DSM 46144</strain>
    </source>
</reference>
<keyword evidence="2" id="KW-0732">Signal</keyword>
<gene>
    <name evidence="3" type="ORF">SAMN05443668_12170</name>
</gene>
<protein>
    <recommendedName>
        <fullName evidence="5">Peptidase S9 prolyl oligopeptidase catalytic domain-containing protein</fullName>
    </recommendedName>
</protein>
<dbReference type="InterPro" id="IPR029058">
    <property type="entry name" value="AB_hydrolase_fold"/>
</dbReference>
<dbReference type="PANTHER" id="PTHR43265:SF1">
    <property type="entry name" value="ESTERASE ESTD"/>
    <property type="match status" value="1"/>
</dbReference>
<evidence type="ECO:0008006" key="5">
    <source>
        <dbReference type="Google" id="ProtNLM"/>
    </source>
</evidence>
<dbReference type="SUPFAM" id="SSF53474">
    <property type="entry name" value="alpha/beta-Hydrolases"/>
    <property type="match status" value="1"/>
</dbReference>
<evidence type="ECO:0000256" key="1">
    <source>
        <dbReference type="SAM" id="Phobius"/>
    </source>
</evidence>
<feature type="transmembrane region" description="Helical" evidence="1">
    <location>
        <begin position="352"/>
        <end position="375"/>
    </location>
</feature>
<keyword evidence="1" id="KW-0472">Membrane</keyword>
<dbReference type="Gene3D" id="3.40.50.1820">
    <property type="entry name" value="alpha/beta hydrolase"/>
    <property type="match status" value="1"/>
</dbReference>
<feature type="transmembrane region" description="Helical" evidence="1">
    <location>
        <begin position="322"/>
        <end position="340"/>
    </location>
</feature>
<dbReference type="InterPro" id="IPR053145">
    <property type="entry name" value="AB_hydrolase_Est10"/>
</dbReference>
<keyword evidence="1" id="KW-0812">Transmembrane</keyword>
<dbReference type="OrthoDB" id="9765647at2"/>
<organism evidence="3 4">
    <name type="scientific">Cryptosporangium aurantiacum</name>
    <dbReference type="NCBI Taxonomy" id="134849"/>
    <lineage>
        <taxon>Bacteria</taxon>
        <taxon>Bacillati</taxon>
        <taxon>Actinomycetota</taxon>
        <taxon>Actinomycetes</taxon>
        <taxon>Cryptosporangiales</taxon>
        <taxon>Cryptosporangiaceae</taxon>
        <taxon>Cryptosporangium</taxon>
    </lineage>
</organism>
<dbReference type="GO" id="GO:0052689">
    <property type="term" value="F:carboxylic ester hydrolase activity"/>
    <property type="evidence" value="ECO:0007669"/>
    <property type="project" value="TreeGrafter"/>
</dbReference>
<dbReference type="PANTHER" id="PTHR43265">
    <property type="entry name" value="ESTERASE ESTD"/>
    <property type="match status" value="1"/>
</dbReference>
<evidence type="ECO:0000313" key="4">
    <source>
        <dbReference type="Proteomes" id="UP000184440"/>
    </source>
</evidence>
<feature type="chain" id="PRO_5012862067" description="Peptidase S9 prolyl oligopeptidase catalytic domain-containing protein" evidence="2">
    <location>
        <begin position="27"/>
        <end position="446"/>
    </location>
</feature>
<feature type="transmembrane region" description="Helical" evidence="1">
    <location>
        <begin position="387"/>
        <end position="410"/>
    </location>
</feature>
<evidence type="ECO:0000256" key="2">
    <source>
        <dbReference type="SAM" id="SignalP"/>
    </source>
</evidence>
<dbReference type="STRING" id="134849.SAMN05443668_12170"/>
<evidence type="ECO:0000313" key="3">
    <source>
        <dbReference type="EMBL" id="SHN47222.1"/>
    </source>
</evidence>
<dbReference type="AlphaFoldDB" id="A0A1M7RM99"/>
<dbReference type="Proteomes" id="UP000184440">
    <property type="component" value="Unassembled WGS sequence"/>
</dbReference>
<accession>A0A1M7RM99</accession>
<feature type="signal peptide" evidence="2">
    <location>
        <begin position="1"/>
        <end position="26"/>
    </location>
</feature>
<proteinExistence type="predicted"/>
<keyword evidence="1" id="KW-1133">Transmembrane helix</keyword>
<sequence length="446" mass="47475">MKRLVLALAALVTMIAMMVVSSAASAASDVTTTEVSFTSSDGVTLHGTVFAPRTATGRQPGLVLLEGAGNRGRSYLRAEAEAYARHGVVTLAYDKRSVGYSLLKRDYGLLADDALAAVRVLRTRQGVDPDRIGLWALSEGAFVAPIAAGRSDEVAFVITVGAVGVTPAAQTAWAYGPYLEHAGVTGRLARTLQTTVLGTAIDVGLFPEYDFDPVPAWERVRQPVLAQWGEFDRDSVPRESSRLIREALERGGNTQHSVRIVASVNHNLHTTANEGFDRLPTLPAGYADAEVAWIHDPSRTPTGVELAPEAPTPDPVGAGTRWILVTGAVMVLGGLAFGLIRAGRLPKAFRWLAVLAPVSVLWTLCYMFFLLASAGKVTGPVVAGRPVAWLFTQLLAVGTVVAALAVLAAWHRPSKLTSAGRIRTGALTAVAALTLPWTIYWGLLWI</sequence>
<keyword evidence="4" id="KW-1185">Reference proteome</keyword>
<name>A0A1M7RM99_9ACTN</name>
<feature type="transmembrane region" description="Helical" evidence="1">
    <location>
        <begin position="422"/>
        <end position="443"/>
    </location>
</feature>
<dbReference type="EMBL" id="FRCS01000021">
    <property type="protein sequence ID" value="SHN47222.1"/>
    <property type="molecule type" value="Genomic_DNA"/>
</dbReference>
<dbReference type="RefSeq" id="WP_143175698.1">
    <property type="nucleotide sequence ID" value="NZ_FRCS01000021.1"/>
</dbReference>